<proteinExistence type="predicted"/>
<dbReference type="Proteomes" id="UP001159100">
    <property type="component" value="Unassembled WGS sequence"/>
</dbReference>
<organism evidence="2 3">
    <name type="scientific">Pseudomonas fungipugnans</name>
    <dbReference type="NCBI Taxonomy" id="3024217"/>
    <lineage>
        <taxon>Bacteria</taxon>
        <taxon>Pseudomonadati</taxon>
        <taxon>Pseudomonadota</taxon>
        <taxon>Gammaproteobacteria</taxon>
        <taxon>Pseudomonadales</taxon>
        <taxon>Pseudomonadaceae</taxon>
        <taxon>Pseudomonas</taxon>
    </lineage>
</organism>
<evidence type="ECO:0000313" key="2">
    <source>
        <dbReference type="EMBL" id="MDI2591491.1"/>
    </source>
</evidence>
<feature type="chain" id="PRO_5046508508" evidence="1">
    <location>
        <begin position="23"/>
        <end position="386"/>
    </location>
</feature>
<reference evidence="2 3" key="1">
    <citation type="submission" date="2023-02" db="EMBL/GenBank/DDBJ databases">
        <title>Pseudomonas chrutzelriedensis sp. nov., a potently antifungal strain isolated from moss.</title>
        <authorList>
            <person name="Schnyder A."/>
            <person name="Kalawong R."/>
            <person name="Eberl L."/>
            <person name="Agnoli K."/>
        </authorList>
    </citation>
    <scope>NUCLEOTIDE SEQUENCE [LARGE SCALE GENOMIC DNA]</scope>
    <source>
        <strain evidence="2 3">681</strain>
    </source>
</reference>
<comment type="caution">
    <text evidence="2">The sequence shown here is derived from an EMBL/GenBank/DDBJ whole genome shotgun (WGS) entry which is preliminary data.</text>
</comment>
<dbReference type="RefSeq" id="WP_282315518.1">
    <property type="nucleotide sequence ID" value="NZ_JARBWL010000001.1"/>
</dbReference>
<gene>
    <name evidence="2" type="ORF">POF45_08655</name>
</gene>
<name>A0ABT6QKT2_9PSED</name>
<keyword evidence="1" id="KW-0732">Signal</keyword>
<accession>A0ABT6QKT2</accession>
<dbReference type="EMBL" id="JARBWL010000001">
    <property type="protein sequence ID" value="MDI2591491.1"/>
    <property type="molecule type" value="Genomic_DNA"/>
</dbReference>
<dbReference type="PROSITE" id="PS51257">
    <property type="entry name" value="PROKAR_LIPOPROTEIN"/>
    <property type="match status" value="1"/>
</dbReference>
<sequence>MLKGLCCLTGLIVLACSTFSTALRAENGTHVYTGTLGKMPIVLEVNTTNGDGRYFYQKYRQDLVLSGTKEGDTLLLDEGDQDEPRSKIRLKAKPDGWSGDWTSPKGKTLKIELQQARMAPVASGTLPYLIRLHDKSPYEYLRLQGLKLKQGQTETFMGYTLQWWSEPQSNIALFEVVSGYSPQALQRINQQLMAHLWQGVVQYFGCTINGAAGSYTQESQPMWMTSNVMSVVTSSEYYCGGAYPDQNNEALNLDTKTGKALTLEDVLWVGQGKPLHFEENYDDDEYSSTLFDPYSEYRSKELAPWLVAQLLKLYPDQMTKTPEGEDDCNYSDEDPWRFSGWEFAENGIRLAPSYPHAAAVCANIGWSVLPYSLIKQHPGGVALQLP</sequence>
<evidence type="ECO:0000313" key="3">
    <source>
        <dbReference type="Proteomes" id="UP001159100"/>
    </source>
</evidence>
<evidence type="ECO:0000256" key="1">
    <source>
        <dbReference type="SAM" id="SignalP"/>
    </source>
</evidence>
<protein>
    <submittedName>
        <fullName evidence="2">Uncharacterized protein</fullName>
    </submittedName>
</protein>
<keyword evidence="3" id="KW-1185">Reference proteome</keyword>
<feature type="signal peptide" evidence="1">
    <location>
        <begin position="1"/>
        <end position="22"/>
    </location>
</feature>